<feature type="domain" description="EamA" evidence="6">
    <location>
        <begin position="154"/>
        <end position="285"/>
    </location>
</feature>
<evidence type="ECO:0000256" key="3">
    <source>
        <dbReference type="ARBA" id="ARBA00022989"/>
    </source>
</evidence>
<dbReference type="PANTHER" id="PTHR32322:SF9">
    <property type="entry name" value="AMINO-ACID METABOLITE EFFLUX PUMP-RELATED"/>
    <property type="match status" value="1"/>
</dbReference>
<feature type="transmembrane region" description="Helical" evidence="5">
    <location>
        <begin position="128"/>
        <end position="146"/>
    </location>
</feature>
<feature type="transmembrane region" description="Helical" evidence="5">
    <location>
        <begin position="188"/>
        <end position="206"/>
    </location>
</feature>
<feature type="transmembrane region" description="Helical" evidence="5">
    <location>
        <begin position="79"/>
        <end position="96"/>
    </location>
</feature>
<dbReference type="PANTHER" id="PTHR32322">
    <property type="entry name" value="INNER MEMBRANE TRANSPORTER"/>
    <property type="match status" value="1"/>
</dbReference>
<accession>A0A5R9IF11</accession>
<feature type="transmembrane region" description="Helical" evidence="5">
    <location>
        <begin position="43"/>
        <end position="59"/>
    </location>
</feature>
<protein>
    <submittedName>
        <fullName evidence="7">DMT family transporter</fullName>
    </submittedName>
</protein>
<keyword evidence="3 5" id="KW-1133">Transmembrane helix</keyword>
<dbReference type="EMBL" id="VCBC01000012">
    <property type="protein sequence ID" value="TLU64084.1"/>
    <property type="molecule type" value="Genomic_DNA"/>
</dbReference>
<name>A0A5R9IF11_9GAMM</name>
<evidence type="ECO:0000259" key="6">
    <source>
        <dbReference type="Pfam" id="PF00892"/>
    </source>
</evidence>
<dbReference type="RefSeq" id="WP_138320367.1">
    <property type="nucleotide sequence ID" value="NZ_VCBC01000012.1"/>
</dbReference>
<feature type="transmembrane region" description="Helical" evidence="5">
    <location>
        <begin position="9"/>
        <end position="31"/>
    </location>
</feature>
<evidence type="ECO:0000256" key="5">
    <source>
        <dbReference type="SAM" id="Phobius"/>
    </source>
</evidence>
<dbReference type="InterPro" id="IPR000620">
    <property type="entry name" value="EamA_dom"/>
</dbReference>
<evidence type="ECO:0000256" key="4">
    <source>
        <dbReference type="ARBA" id="ARBA00023136"/>
    </source>
</evidence>
<evidence type="ECO:0000313" key="7">
    <source>
        <dbReference type="EMBL" id="TLU64084.1"/>
    </source>
</evidence>
<dbReference type="GO" id="GO:0016020">
    <property type="term" value="C:membrane"/>
    <property type="evidence" value="ECO:0007669"/>
    <property type="project" value="UniProtKB-SubCell"/>
</dbReference>
<sequence length="290" mass="30962">MGLKQINSTWLYTSVALIAFAANSILCRLALKDEAIDPSSFTSIRLLSGVVMFIVLLAFPRNGKKHNMQLLSFSGKNFLAAGTLFIYAIGFSYAYITLDTGTGALILFGTVQLTMIGIGFIRGEKLHVFDGAGIFIAFGGLIYLLYPTISTPNMSGALYMVIAGVAWGVYTVLGRASAAPLTDTANNFIWTMPLVIVLFIFTVTSANITVKGAFLAVLSGAFASALGYSVWYKALNTLGNIQAAVLQLSVPVIAAIGGVLFVFESITIRLMLSSLMVLGGILLVILRKSR</sequence>
<feature type="transmembrane region" description="Helical" evidence="5">
    <location>
        <begin position="212"/>
        <end position="231"/>
    </location>
</feature>
<feature type="transmembrane region" description="Helical" evidence="5">
    <location>
        <begin position="102"/>
        <end position="121"/>
    </location>
</feature>
<comment type="caution">
    <text evidence="7">The sequence shown here is derived from an EMBL/GenBank/DDBJ whole genome shotgun (WGS) entry which is preliminary data.</text>
</comment>
<proteinExistence type="predicted"/>
<comment type="subcellular location">
    <subcellularLocation>
        <location evidence="1">Membrane</location>
        <topology evidence="1">Multi-pass membrane protein</topology>
    </subcellularLocation>
</comment>
<dbReference type="SUPFAM" id="SSF103481">
    <property type="entry name" value="Multidrug resistance efflux transporter EmrE"/>
    <property type="match status" value="1"/>
</dbReference>
<gene>
    <name evidence="7" type="ORF">FE810_12285</name>
</gene>
<feature type="transmembrane region" description="Helical" evidence="5">
    <location>
        <begin position="268"/>
        <end position="286"/>
    </location>
</feature>
<evidence type="ECO:0000313" key="8">
    <source>
        <dbReference type="Proteomes" id="UP000307790"/>
    </source>
</evidence>
<feature type="transmembrane region" description="Helical" evidence="5">
    <location>
        <begin position="158"/>
        <end position="176"/>
    </location>
</feature>
<keyword evidence="4 5" id="KW-0472">Membrane</keyword>
<dbReference type="Proteomes" id="UP000307790">
    <property type="component" value="Unassembled WGS sequence"/>
</dbReference>
<dbReference type="OrthoDB" id="321830at2"/>
<keyword evidence="2 5" id="KW-0812">Transmembrane</keyword>
<feature type="transmembrane region" description="Helical" evidence="5">
    <location>
        <begin position="243"/>
        <end position="262"/>
    </location>
</feature>
<keyword evidence="8" id="KW-1185">Reference proteome</keyword>
<dbReference type="InterPro" id="IPR050638">
    <property type="entry name" value="AA-Vitamin_Transporters"/>
</dbReference>
<evidence type="ECO:0000256" key="2">
    <source>
        <dbReference type="ARBA" id="ARBA00022692"/>
    </source>
</evidence>
<reference evidence="7 8" key="1">
    <citation type="submission" date="2019-05" db="EMBL/GenBank/DDBJ databases">
        <title>Genome sequences of Thalassotalea litorea 1K03283.</title>
        <authorList>
            <person name="Zhang D."/>
        </authorList>
    </citation>
    <scope>NUCLEOTIDE SEQUENCE [LARGE SCALE GENOMIC DNA]</scope>
    <source>
        <strain evidence="7 8">MCCC 1K03283</strain>
    </source>
</reference>
<organism evidence="7 8">
    <name type="scientific">Thalassotalea litorea</name>
    <dbReference type="NCBI Taxonomy" id="2020715"/>
    <lineage>
        <taxon>Bacteria</taxon>
        <taxon>Pseudomonadati</taxon>
        <taxon>Pseudomonadota</taxon>
        <taxon>Gammaproteobacteria</taxon>
        <taxon>Alteromonadales</taxon>
        <taxon>Colwelliaceae</taxon>
        <taxon>Thalassotalea</taxon>
    </lineage>
</organism>
<dbReference type="AlphaFoldDB" id="A0A5R9IF11"/>
<dbReference type="Pfam" id="PF00892">
    <property type="entry name" value="EamA"/>
    <property type="match status" value="1"/>
</dbReference>
<evidence type="ECO:0000256" key="1">
    <source>
        <dbReference type="ARBA" id="ARBA00004141"/>
    </source>
</evidence>
<dbReference type="InterPro" id="IPR037185">
    <property type="entry name" value="EmrE-like"/>
</dbReference>